<proteinExistence type="predicted"/>
<keyword evidence="3" id="KW-1185">Reference proteome</keyword>
<keyword evidence="1" id="KW-0812">Transmembrane</keyword>
<keyword evidence="1" id="KW-1133">Transmembrane helix</keyword>
<dbReference type="Proteomes" id="UP000323300">
    <property type="component" value="Unassembled WGS sequence"/>
</dbReference>
<accession>A0A1I4BSD0</accession>
<dbReference type="EMBL" id="FOSL01000011">
    <property type="protein sequence ID" value="SFK71694.1"/>
    <property type="molecule type" value="Genomic_DNA"/>
</dbReference>
<protein>
    <submittedName>
        <fullName evidence="2">Uncharacterized protein</fullName>
    </submittedName>
</protein>
<keyword evidence="1" id="KW-0472">Membrane</keyword>
<name>A0A1I4BSD0_9HYPH</name>
<sequence>MPAKYPAKLNCCYFDTLAFNAVVVTGFSVGAAVVVLEAVSVNRL</sequence>
<evidence type="ECO:0000313" key="3">
    <source>
        <dbReference type="Proteomes" id="UP000323300"/>
    </source>
</evidence>
<reference evidence="2 3" key="1">
    <citation type="submission" date="2016-10" db="EMBL/GenBank/DDBJ databases">
        <authorList>
            <person name="Varghese N."/>
            <person name="Submissions S."/>
        </authorList>
    </citation>
    <scope>NUCLEOTIDE SEQUENCE [LARGE SCALE GENOMIC DNA]</scope>
    <source>
        <strain evidence="2 3">DSM 21822</strain>
    </source>
</reference>
<evidence type="ECO:0000313" key="2">
    <source>
        <dbReference type="EMBL" id="SFK71694.1"/>
    </source>
</evidence>
<evidence type="ECO:0000256" key="1">
    <source>
        <dbReference type="SAM" id="Phobius"/>
    </source>
</evidence>
<feature type="transmembrane region" description="Helical" evidence="1">
    <location>
        <begin position="12"/>
        <end position="36"/>
    </location>
</feature>
<gene>
    <name evidence="2" type="ORF">SAMN04488498_11154</name>
</gene>
<dbReference type="AlphaFoldDB" id="A0A1I4BSD0"/>
<organism evidence="2 3">
    <name type="scientific">Neomesorhizobium albiziae</name>
    <dbReference type="NCBI Taxonomy" id="335020"/>
    <lineage>
        <taxon>Bacteria</taxon>
        <taxon>Pseudomonadati</taxon>
        <taxon>Pseudomonadota</taxon>
        <taxon>Alphaproteobacteria</taxon>
        <taxon>Hyphomicrobiales</taxon>
        <taxon>Phyllobacteriaceae</taxon>
        <taxon>Neomesorhizobium</taxon>
    </lineage>
</organism>